<sequence length="234" mass="25828">MKFKVHPDVFATLPTCCFGVVTAYGLDNTKSQQKIGDLLEGSIANIRDRLLDVNIRELPEIAVYRSAFQTLGYNPNKFMCSIEALVKRILKGGNFPTINTVVDLGNAISLKYILPIGAHDLRASEDDIEIRFSVPGDTFVPFGSEEPENVDVGELVYARGSDIKTRRWIWRQGISGMITENTDAVFYPIDGFSGVNDAAVLSARDELAELLKNELGCQVSVGWVDSKCMEMNIG</sequence>
<gene>
    <name evidence="2" type="ORF">SAMN02745220_00621</name>
</gene>
<dbReference type="InterPro" id="IPR005146">
    <property type="entry name" value="B3/B4_tRNA-bd"/>
</dbReference>
<organism evidence="2 3">
    <name type="scientific">Desulfopila aestuarii DSM 18488</name>
    <dbReference type="NCBI Taxonomy" id="1121416"/>
    <lineage>
        <taxon>Bacteria</taxon>
        <taxon>Pseudomonadati</taxon>
        <taxon>Thermodesulfobacteriota</taxon>
        <taxon>Desulfobulbia</taxon>
        <taxon>Desulfobulbales</taxon>
        <taxon>Desulfocapsaceae</taxon>
        <taxon>Desulfopila</taxon>
    </lineage>
</organism>
<dbReference type="Proteomes" id="UP000184603">
    <property type="component" value="Unassembled WGS sequence"/>
</dbReference>
<evidence type="ECO:0000259" key="1">
    <source>
        <dbReference type="SMART" id="SM00873"/>
    </source>
</evidence>
<dbReference type="STRING" id="1121416.SAMN02745220_00621"/>
<dbReference type="Pfam" id="PF03483">
    <property type="entry name" value="B3_4"/>
    <property type="match status" value="1"/>
</dbReference>
<dbReference type="AlphaFoldDB" id="A0A1M7XYE8"/>
<reference evidence="2 3" key="1">
    <citation type="submission" date="2016-12" db="EMBL/GenBank/DDBJ databases">
        <authorList>
            <person name="Song W.-J."/>
            <person name="Kurnit D.M."/>
        </authorList>
    </citation>
    <scope>NUCLEOTIDE SEQUENCE [LARGE SCALE GENOMIC DNA]</scope>
    <source>
        <strain evidence="2 3">DSM 18488</strain>
    </source>
</reference>
<dbReference type="RefSeq" id="WP_073611981.1">
    <property type="nucleotide sequence ID" value="NZ_FRFE01000002.1"/>
</dbReference>
<dbReference type="GO" id="GO:0004826">
    <property type="term" value="F:phenylalanine-tRNA ligase activity"/>
    <property type="evidence" value="ECO:0007669"/>
    <property type="project" value="InterPro"/>
</dbReference>
<proteinExistence type="predicted"/>
<dbReference type="GO" id="GO:0003723">
    <property type="term" value="F:RNA binding"/>
    <property type="evidence" value="ECO:0007669"/>
    <property type="project" value="InterPro"/>
</dbReference>
<dbReference type="EMBL" id="FRFE01000002">
    <property type="protein sequence ID" value="SHO44042.1"/>
    <property type="molecule type" value="Genomic_DNA"/>
</dbReference>
<keyword evidence="3" id="KW-1185">Reference proteome</keyword>
<feature type="domain" description="B3/B4 tRNA-binding" evidence="1">
    <location>
        <begin position="62"/>
        <end position="216"/>
    </location>
</feature>
<dbReference type="Gene3D" id="3.50.40.10">
    <property type="entry name" value="Phenylalanyl-trna Synthetase, Chain B, domain 3"/>
    <property type="match status" value="1"/>
</dbReference>
<dbReference type="InterPro" id="IPR020825">
    <property type="entry name" value="Phe-tRNA_synthase-like_B3/B4"/>
</dbReference>
<dbReference type="PANTHER" id="PTHR39209:SF2">
    <property type="entry name" value="CYTOPLASMIC PROTEIN"/>
    <property type="match status" value="1"/>
</dbReference>
<dbReference type="PANTHER" id="PTHR39209">
    <property type="match status" value="1"/>
</dbReference>
<dbReference type="OrthoDB" id="276580at2"/>
<evidence type="ECO:0000313" key="3">
    <source>
        <dbReference type="Proteomes" id="UP000184603"/>
    </source>
</evidence>
<name>A0A1M7XYE8_9BACT</name>
<dbReference type="SUPFAM" id="SSF56037">
    <property type="entry name" value="PheT/TilS domain"/>
    <property type="match status" value="1"/>
</dbReference>
<dbReference type="SMART" id="SM00873">
    <property type="entry name" value="B3_4"/>
    <property type="match status" value="1"/>
</dbReference>
<evidence type="ECO:0000313" key="2">
    <source>
        <dbReference type="EMBL" id="SHO44042.1"/>
    </source>
</evidence>
<protein>
    <submittedName>
        <fullName evidence="2">B3/B4 domain-containing protein (DNA/RNA-binding domain of Phe-tRNA-synthetase)</fullName>
    </submittedName>
</protein>
<accession>A0A1M7XYE8</accession>